<dbReference type="EMBL" id="AUWY01000100">
    <property type="protein sequence ID" value="EQB31485.1"/>
    <property type="molecule type" value="Genomic_DNA"/>
</dbReference>
<dbReference type="PANTHER" id="PTHR34406">
    <property type="entry name" value="PROTEIN YCEI"/>
    <property type="match status" value="1"/>
</dbReference>
<sequence>MLFAENDPMRKFLIPAAALVALAGGTVVLAQMPSPPGSKDMAKVTGGTYAVDPGHTQIVFAYDHMGFSNNLGVIAEATGSLTLDKANPAASKVSIDVPIANLRTGVAKLDEHLMKPDFFDVTKFAKATFVSTGVKPDGATGAEITGNLTIKGITKPVTLDAEFYGAGVQPMNKKENVGFIATSTIKRSDFGLGYGVPMVGDTVELKIIAAFEK</sequence>
<feature type="domain" description="Lipid/polyisoprenoid-binding YceI-like" evidence="1">
    <location>
        <begin position="48"/>
        <end position="212"/>
    </location>
</feature>
<dbReference type="Pfam" id="PF04264">
    <property type="entry name" value="YceI"/>
    <property type="match status" value="1"/>
</dbReference>
<reference evidence="2 3" key="1">
    <citation type="journal article" date="2013" name="Genome Announc.">
        <title>Draft Genome Sequence of Sphingobium ummariense Strain RL-3, a Hexachlorocyclohexane-Degrading Bacterium.</title>
        <authorList>
            <person name="Kohli P."/>
            <person name="Dua A."/>
            <person name="Sangwan N."/>
            <person name="Oldach P."/>
            <person name="Khurana J.P."/>
            <person name="Lal R."/>
        </authorList>
    </citation>
    <scope>NUCLEOTIDE SEQUENCE [LARGE SCALE GENOMIC DNA]</scope>
    <source>
        <strain evidence="2 3">RL-3</strain>
    </source>
</reference>
<dbReference type="SUPFAM" id="SSF101874">
    <property type="entry name" value="YceI-like"/>
    <property type="match status" value="1"/>
</dbReference>
<evidence type="ECO:0000259" key="1">
    <source>
        <dbReference type="SMART" id="SM00867"/>
    </source>
</evidence>
<dbReference type="PATRIC" id="fig|1346791.3.peg.2751"/>
<dbReference type="Proteomes" id="UP000015523">
    <property type="component" value="Unassembled WGS sequence"/>
</dbReference>
<dbReference type="PANTHER" id="PTHR34406:SF1">
    <property type="entry name" value="PROTEIN YCEI"/>
    <property type="match status" value="1"/>
</dbReference>
<dbReference type="eggNOG" id="COG2353">
    <property type="taxonomic scope" value="Bacteria"/>
</dbReference>
<name>T0IRK7_9SPHN</name>
<accession>T0IRK7</accession>
<evidence type="ECO:0000313" key="3">
    <source>
        <dbReference type="Proteomes" id="UP000015523"/>
    </source>
</evidence>
<comment type="caution">
    <text evidence="2">The sequence shown here is derived from an EMBL/GenBank/DDBJ whole genome shotgun (WGS) entry which is preliminary data.</text>
</comment>
<organism evidence="2 3">
    <name type="scientific">Sphingobium ummariense RL-3</name>
    <dbReference type="NCBI Taxonomy" id="1346791"/>
    <lineage>
        <taxon>Bacteria</taxon>
        <taxon>Pseudomonadati</taxon>
        <taxon>Pseudomonadota</taxon>
        <taxon>Alphaproteobacteria</taxon>
        <taxon>Sphingomonadales</taxon>
        <taxon>Sphingomonadaceae</taxon>
        <taxon>Sphingobium</taxon>
    </lineage>
</organism>
<keyword evidence="3" id="KW-1185">Reference proteome</keyword>
<dbReference type="InterPro" id="IPR007372">
    <property type="entry name" value="Lipid/polyisoprenoid-bd_YceI"/>
</dbReference>
<evidence type="ECO:0000313" key="2">
    <source>
        <dbReference type="EMBL" id="EQB31485.1"/>
    </source>
</evidence>
<dbReference type="AlphaFoldDB" id="T0IRK7"/>
<dbReference type="SMART" id="SM00867">
    <property type="entry name" value="YceI"/>
    <property type="match status" value="1"/>
</dbReference>
<dbReference type="InterPro" id="IPR036761">
    <property type="entry name" value="TTHA0802/YceI-like_sf"/>
</dbReference>
<dbReference type="STRING" id="1346791.M529_14295"/>
<dbReference type="Gene3D" id="2.40.128.110">
    <property type="entry name" value="Lipid/polyisoprenoid-binding, YceI-like"/>
    <property type="match status" value="1"/>
</dbReference>
<gene>
    <name evidence="2" type="ORF">M529_14295</name>
</gene>
<protein>
    <recommendedName>
        <fullName evidence="1">Lipid/polyisoprenoid-binding YceI-like domain-containing protein</fullName>
    </recommendedName>
</protein>
<proteinExistence type="predicted"/>